<dbReference type="Gene3D" id="3.40.50.1820">
    <property type="entry name" value="alpha/beta hydrolase"/>
    <property type="match status" value="1"/>
</dbReference>
<feature type="region of interest" description="Disordered" evidence="1">
    <location>
        <begin position="282"/>
        <end position="309"/>
    </location>
</feature>
<name>A0ABW4JS68_9HYPH</name>
<reference evidence="3" key="1">
    <citation type="journal article" date="2019" name="Int. J. Syst. Evol. Microbiol.">
        <title>The Global Catalogue of Microorganisms (GCM) 10K type strain sequencing project: providing services to taxonomists for standard genome sequencing and annotation.</title>
        <authorList>
            <consortium name="The Broad Institute Genomics Platform"/>
            <consortium name="The Broad Institute Genome Sequencing Center for Infectious Disease"/>
            <person name="Wu L."/>
            <person name="Ma J."/>
        </authorList>
    </citation>
    <scope>NUCLEOTIDE SEQUENCE [LARGE SCALE GENOMIC DNA]</scope>
    <source>
        <strain evidence="3">JCM 3369</strain>
    </source>
</reference>
<proteinExistence type="predicted"/>
<evidence type="ECO:0008006" key="4">
    <source>
        <dbReference type="Google" id="ProtNLM"/>
    </source>
</evidence>
<gene>
    <name evidence="2" type="ORF">ACFSC7_02925</name>
</gene>
<sequence length="309" mass="33747">MERMTIEAEGALLAARLYRPVGPLRAHQVLHGATGVPQLYYRPFAEWAASRGVATLTYDYRDFGESGTGPLRRSRATFIDWMLSDQQAAEQALARLAPEGSLRIIGHSLGGLGFSFRVPDPRVDCITTVGAGVGHVSDHPWSYRPLALAFWYLLGPVGIALTGYLPGRHLALGADLPKGVYWQWRRWCTRHGFYSHDFGSLLPHPDYERVTPALRVLTMADDPVVPPAACRRYADCFPAERVAYRILDPQAHGLRRLGHIQVFSRASAPVWPELLGLGEEAGPSATMPASTPATPSTASVLTGALEPTA</sequence>
<dbReference type="InterPro" id="IPR029058">
    <property type="entry name" value="AB_hydrolase_fold"/>
</dbReference>
<dbReference type="RefSeq" id="WP_377174806.1">
    <property type="nucleotide sequence ID" value="NZ_JBHUFA010000001.1"/>
</dbReference>
<dbReference type="Proteomes" id="UP001597327">
    <property type="component" value="Unassembled WGS sequence"/>
</dbReference>
<comment type="caution">
    <text evidence="2">The sequence shown here is derived from an EMBL/GenBank/DDBJ whole genome shotgun (WGS) entry which is preliminary data.</text>
</comment>
<dbReference type="SUPFAM" id="SSF53474">
    <property type="entry name" value="alpha/beta-Hydrolases"/>
    <property type="match status" value="1"/>
</dbReference>
<evidence type="ECO:0000313" key="3">
    <source>
        <dbReference type="Proteomes" id="UP001597327"/>
    </source>
</evidence>
<feature type="compositionally biased region" description="Low complexity" evidence="1">
    <location>
        <begin position="283"/>
        <end position="299"/>
    </location>
</feature>
<dbReference type="PIRSF" id="PIRSF037442">
    <property type="entry name" value="UCP037442_abhydr"/>
    <property type="match status" value="1"/>
</dbReference>
<dbReference type="EMBL" id="JBHUFA010000001">
    <property type="protein sequence ID" value="MFD1694454.1"/>
    <property type="molecule type" value="Genomic_DNA"/>
</dbReference>
<protein>
    <recommendedName>
        <fullName evidence="4">Alpha/beta hydrolase</fullName>
    </recommendedName>
</protein>
<dbReference type="InterPro" id="IPR017208">
    <property type="entry name" value="UCP037442_abhydr"/>
</dbReference>
<keyword evidence="3" id="KW-1185">Reference proteome</keyword>
<accession>A0ABW4JS68</accession>
<evidence type="ECO:0000313" key="2">
    <source>
        <dbReference type="EMBL" id="MFD1694454.1"/>
    </source>
</evidence>
<evidence type="ECO:0000256" key="1">
    <source>
        <dbReference type="SAM" id="MobiDB-lite"/>
    </source>
</evidence>
<organism evidence="2 3">
    <name type="scientific">Roseibium aestuarii</name>
    <dbReference type="NCBI Taxonomy" id="2600299"/>
    <lineage>
        <taxon>Bacteria</taxon>
        <taxon>Pseudomonadati</taxon>
        <taxon>Pseudomonadota</taxon>
        <taxon>Alphaproteobacteria</taxon>
        <taxon>Hyphomicrobiales</taxon>
        <taxon>Stappiaceae</taxon>
        <taxon>Roseibium</taxon>
    </lineage>
</organism>